<keyword evidence="16" id="KW-1185">Reference proteome</keyword>
<evidence type="ECO:0000256" key="6">
    <source>
        <dbReference type="ARBA" id="ARBA00044556"/>
    </source>
</evidence>
<comment type="catalytic activity">
    <reaction evidence="12">
        <text>2 1-hexadecanoyl-sn-glycero-3-phospho-(1'-sn-glycerol) = 1-hexadecanoyl-sn-glycero-3-phospho-(3'-hexadecanoyl-1'-sn-glycerol) + sn-glycero-3-phospho-(1'-sn-glycerol)</text>
        <dbReference type="Rhea" id="RHEA:77607"/>
        <dbReference type="ChEBI" id="CHEBI:64717"/>
        <dbReference type="ChEBI" id="CHEBI:75158"/>
        <dbReference type="ChEBI" id="CHEBI:232639"/>
    </reaction>
    <physiologicalReaction direction="left-to-right" evidence="12">
        <dbReference type="Rhea" id="RHEA:77608"/>
    </physiologicalReaction>
</comment>
<dbReference type="GO" id="GO:0008474">
    <property type="term" value="F:palmitoyl-(protein) hydrolase activity"/>
    <property type="evidence" value="ECO:0007669"/>
    <property type="project" value="UniProtKB-EC"/>
</dbReference>
<evidence type="ECO:0000256" key="12">
    <source>
        <dbReference type="ARBA" id="ARBA00051183"/>
    </source>
</evidence>
<comment type="catalytic activity">
    <reaction evidence="9">
        <text>S-hexadecanoyl-L-cysteinyl-[protein] + H2O = L-cysteinyl-[protein] + hexadecanoate + H(+)</text>
        <dbReference type="Rhea" id="RHEA:19233"/>
        <dbReference type="Rhea" id="RHEA-COMP:10131"/>
        <dbReference type="Rhea" id="RHEA-COMP:11032"/>
        <dbReference type="ChEBI" id="CHEBI:7896"/>
        <dbReference type="ChEBI" id="CHEBI:15377"/>
        <dbReference type="ChEBI" id="CHEBI:15378"/>
        <dbReference type="ChEBI" id="CHEBI:29950"/>
        <dbReference type="ChEBI" id="CHEBI:74151"/>
        <dbReference type="EC" id="3.1.2.22"/>
    </reaction>
    <physiologicalReaction direction="left-to-right" evidence="9">
        <dbReference type="Rhea" id="RHEA:19234"/>
    </physiologicalReaction>
</comment>
<keyword evidence="2" id="KW-0325">Glycoprotein</keyword>
<evidence type="ECO:0000256" key="3">
    <source>
        <dbReference type="ARBA" id="ARBA00044494"/>
    </source>
</evidence>
<comment type="similarity">
    <text evidence="1">Belongs to the CLN5 family.</text>
</comment>
<gene>
    <name evidence="15" type="primary">CLN5</name>
</gene>
<proteinExistence type="inferred from homology"/>
<evidence type="ECO:0000256" key="10">
    <source>
        <dbReference type="ARBA" id="ARBA00050455"/>
    </source>
</evidence>
<evidence type="ECO:0000256" key="13">
    <source>
        <dbReference type="ARBA" id="ARBA00051553"/>
    </source>
</evidence>
<evidence type="ECO:0000256" key="1">
    <source>
        <dbReference type="ARBA" id="ARBA00007028"/>
    </source>
</evidence>
<protein>
    <recommendedName>
        <fullName evidence="4">Bis(monoacylglycero)phosphate synthase CLN5</fullName>
    </recommendedName>
    <alternativeName>
        <fullName evidence="5">Ceroid-lipofuscinosis neuronal protein 5</fullName>
    </alternativeName>
    <alternativeName>
        <fullName evidence="7">Palmitoyl protein thioesterase CLN5</fullName>
    </alternativeName>
    <alternativeName>
        <fullName evidence="6">S-depalmitoylase CLN5</fullName>
    </alternativeName>
</protein>
<comment type="function">
    <text evidence="3">Exhibits palmitoyl protein thioesterase (S-depalmitoylation) activity in vitro and most likely plays a role in protein S-depalmitoylation.</text>
</comment>
<evidence type="ECO:0000256" key="7">
    <source>
        <dbReference type="ARBA" id="ARBA00044557"/>
    </source>
</evidence>
<dbReference type="Proteomes" id="UP000694420">
    <property type="component" value="Unplaced"/>
</dbReference>
<dbReference type="GO" id="GO:0005765">
    <property type="term" value="C:lysosomal membrane"/>
    <property type="evidence" value="ECO:0007669"/>
    <property type="project" value="TreeGrafter"/>
</dbReference>
<evidence type="ECO:0000313" key="15">
    <source>
        <dbReference type="Ensembl" id="ENSNPEP00000002444.1"/>
    </source>
</evidence>
<dbReference type="GO" id="GO:0016798">
    <property type="term" value="F:hydrolase activity, acting on glycosyl bonds"/>
    <property type="evidence" value="ECO:0007669"/>
    <property type="project" value="TreeGrafter"/>
</dbReference>
<evidence type="ECO:0000256" key="4">
    <source>
        <dbReference type="ARBA" id="ARBA00044532"/>
    </source>
</evidence>
<dbReference type="GO" id="GO:0007040">
    <property type="term" value="P:lysosome organization"/>
    <property type="evidence" value="ECO:0007669"/>
    <property type="project" value="TreeGrafter"/>
</dbReference>
<evidence type="ECO:0000256" key="9">
    <source>
        <dbReference type="ARBA" id="ARBA00047409"/>
    </source>
</evidence>
<comment type="catalytic activity">
    <reaction evidence="10">
        <text>2 1-tetradecanoyl-sn-glycero-3-phospho-(1'-sn-glycerol) = 1-tetradecanoyl-sn-glycero-3-phospho-(3'-tetradecanoyl-1'-sn-glycerol) + sn-glycero-3-phospho-(1'-sn-glycerol)</text>
        <dbReference type="Rhea" id="RHEA:77611"/>
        <dbReference type="ChEBI" id="CHEBI:64717"/>
        <dbReference type="ChEBI" id="CHEBI:72826"/>
        <dbReference type="ChEBI" id="CHEBI:232640"/>
    </reaction>
    <physiologicalReaction direction="left-to-right" evidence="10">
        <dbReference type="Rhea" id="RHEA:77612"/>
    </physiologicalReaction>
</comment>
<dbReference type="Ensembl" id="ENSNPET00000002491.1">
    <property type="protein sequence ID" value="ENSNPEP00000002444.1"/>
    <property type="gene ID" value="ENSNPEG00000001877.1"/>
</dbReference>
<comment type="catalytic activity">
    <reaction evidence="14">
        <text>2 1-octadecanoyl-sn-glycero-3-phospho-(1'-sn-glycerol) = 1-octadecanoyl-sn-glycero-3-phospho-(3'-octadecanoyl-1'-sn-glycerol) + sn-glycero-3-phospho-(1'-sn-glycerol)</text>
        <dbReference type="Rhea" id="RHEA:77603"/>
        <dbReference type="ChEBI" id="CHEBI:64717"/>
        <dbReference type="ChEBI" id="CHEBI:72827"/>
        <dbReference type="ChEBI" id="CHEBI:232638"/>
    </reaction>
    <physiologicalReaction direction="left-to-right" evidence="14">
        <dbReference type="Rhea" id="RHEA:77604"/>
    </physiologicalReaction>
</comment>
<comment type="catalytic activity">
    <reaction evidence="11">
        <text>2 1-(9Z-octadecenoyl)-sn-glycero-3-phospho-(1'-sn-glycerol) = 1-(9Z-octadecenoyl)-sn-glycero-3-phospho-(3'-(9Z-octadecenoyl)-1'-sn-glycerol) + sn-glycero-3-phospho-(1'-sn-glycerol)</text>
        <dbReference type="Rhea" id="RHEA:77599"/>
        <dbReference type="ChEBI" id="CHEBI:64717"/>
        <dbReference type="ChEBI" id="CHEBI:72828"/>
        <dbReference type="ChEBI" id="CHEBI:232637"/>
    </reaction>
    <physiologicalReaction direction="left-to-right" evidence="11">
        <dbReference type="Rhea" id="RHEA:77600"/>
    </physiologicalReaction>
</comment>
<sequence>ATRGRHGRRSPLPAAAAAAAAAAGLAAALRAAPPLARALQVSGAAGAAPGGRSPHPNGCARGATAARANGRARRSCCGTRLCLLLCVLLSQHRRFDYRPKTDPYCQARYTFCPTGSAIPLMKEEDVIEVYRLQAPVWEFKYGDLLGHLKIMHDAVGFRSSLTGKNYTMEWYELFQLGNCTFPHLRPGMDAPFWCNQGAACFYEGIDDAHWKENGTLVLVTTISGTMFNKMAKWVKYDNETGIYYETWTVQASPEKQAVVWFDSYECSKFILRTYQKLADLGAVFKKIQTNYTSIILFSGEPIYLGNETSIFGPLGNKTLAAAIRDFYYPFKPHRTVGEFFVDLLKIIDRVVLNHQFYLFYNLEYWFLPMKSPYLKIIYEEVPLPNRNKTSPGL</sequence>
<organism evidence="15 16">
    <name type="scientific">Nothoprocta perdicaria</name>
    <name type="common">Chilean tinamou</name>
    <name type="synonym">Crypturus perdicarius</name>
    <dbReference type="NCBI Taxonomy" id="30464"/>
    <lineage>
        <taxon>Eukaryota</taxon>
        <taxon>Metazoa</taxon>
        <taxon>Chordata</taxon>
        <taxon>Craniata</taxon>
        <taxon>Vertebrata</taxon>
        <taxon>Euteleostomi</taxon>
        <taxon>Archelosauria</taxon>
        <taxon>Archosauria</taxon>
        <taxon>Dinosauria</taxon>
        <taxon>Saurischia</taxon>
        <taxon>Theropoda</taxon>
        <taxon>Coelurosauria</taxon>
        <taxon>Aves</taxon>
        <taxon>Palaeognathae</taxon>
        <taxon>Tinamiformes</taxon>
        <taxon>Tinamidae</taxon>
        <taxon>Nothoprocta</taxon>
    </lineage>
</organism>
<dbReference type="Pfam" id="PF15014">
    <property type="entry name" value="CLN5"/>
    <property type="match status" value="1"/>
</dbReference>
<evidence type="ECO:0000256" key="8">
    <source>
        <dbReference type="ARBA" id="ARBA00045492"/>
    </source>
</evidence>
<evidence type="ECO:0000256" key="2">
    <source>
        <dbReference type="ARBA" id="ARBA00023180"/>
    </source>
</evidence>
<name>A0A8C6YTQ2_NOTPE</name>
<evidence type="ECO:0000256" key="11">
    <source>
        <dbReference type="ARBA" id="ARBA00051022"/>
    </source>
</evidence>
<comment type="function">
    <text evidence="8">Catalyzes the synthesis of bis(monoacylglycero)phosphate (BMP) via transacylation of 2 molecules of lysophosphatidylglycerol (LPG). BMP also known as lysobisphosphatidic acid plays a key role in the formation of intraluminal vesicles and in maintaining intracellular cholesterol homeostasis. Can use only LPG as the exclusive lysophospholipid acyl donor for base exchange and displays BMP synthase activity towards various LPGs (LPG 14:0, LPG 16:0, LPG 18:0, LPG 18:1) with a higher preference for longer chain lengths. Plays a role in influencing the retrograde trafficking of lysosomal sorting receptors SORT1 and IGF2R from the endosomes to the trans-Golgi network by controlling the recruitment of retromer complex to the endosomal membrane. Regulates the localization and activation of RAB7A which is required to recruit the retromer complex to the endosomal membrane.</text>
</comment>
<dbReference type="AlphaFoldDB" id="A0A8C6YTQ2"/>
<dbReference type="PANTHER" id="PTHR15380">
    <property type="entry name" value="CEROID-LIPOFUSCINOSIS, NEURONAL 5"/>
    <property type="match status" value="1"/>
</dbReference>
<evidence type="ECO:0000256" key="5">
    <source>
        <dbReference type="ARBA" id="ARBA00044547"/>
    </source>
</evidence>
<accession>A0A8C6YTQ2</accession>
<dbReference type="InterPro" id="IPR026138">
    <property type="entry name" value="CLN5"/>
</dbReference>
<reference evidence="15" key="1">
    <citation type="submission" date="2025-08" db="UniProtKB">
        <authorList>
            <consortium name="Ensembl"/>
        </authorList>
    </citation>
    <scope>IDENTIFICATION</scope>
</reference>
<dbReference type="InterPro" id="IPR006311">
    <property type="entry name" value="TAT_signal"/>
</dbReference>
<evidence type="ECO:0000256" key="14">
    <source>
        <dbReference type="ARBA" id="ARBA00051789"/>
    </source>
</evidence>
<reference evidence="15" key="2">
    <citation type="submission" date="2025-09" db="UniProtKB">
        <authorList>
            <consortium name="Ensembl"/>
        </authorList>
    </citation>
    <scope>IDENTIFICATION</scope>
</reference>
<evidence type="ECO:0000313" key="16">
    <source>
        <dbReference type="Proteomes" id="UP000694420"/>
    </source>
</evidence>
<comment type="catalytic activity">
    <reaction evidence="13">
        <text>2 1-acyl-sn-glycero-3-phospho-(1'-sn-glycerol) = 1-acyl-sn-glycero-3-phospho-(3'-acyl-sn-1'-glycerol) + sn-glycero-3-phospho-(1'-sn-glycerol)</text>
        <dbReference type="Rhea" id="RHEA:77619"/>
        <dbReference type="ChEBI" id="CHEBI:64717"/>
        <dbReference type="ChEBI" id="CHEBI:64840"/>
        <dbReference type="ChEBI" id="CHEBI:232628"/>
    </reaction>
    <physiologicalReaction direction="left-to-right" evidence="13">
        <dbReference type="Rhea" id="RHEA:77620"/>
    </physiologicalReaction>
</comment>
<dbReference type="PROSITE" id="PS51318">
    <property type="entry name" value="TAT"/>
    <property type="match status" value="1"/>
</dbReference>
<dbReference type="PANTHER" id="PTHR15380:SF2">
    <property type="entry name" value="CEROID-LIPOFUSCINOSIS NEURONAL PROTEIN 5"/>
    <property type="match status" value="1"/>
</dbReference>